<keyword evidence="1" id="KW-0472">Membrane</keyword>
<gene>
    <name evidence="2" type="ORF">EBT44_03695</name>
</gene>
<dbReference type="EMBL" id="RFXN01000036">
    <property type="protein sequence ID" value="NBR93927.1"/>
    <property type="molecule type" value="Genomic_DNA"/>
</dbReference>
<protein>
    <submittedName>
        <fullName evidence="2">Uncharacterized protein</fullName>
    </submittedName>
</protein>
<proteinExistence type="predicted"/>
<dbReference type="AlphaFoldDB" id="A0A965LLD4"/>
<accession>A0A965LLD4</accession>
<comment type="caution">
    <text evidence="2">The sequence shown here is derived from an EMBL/GenBank/DDBJ whole genome shotgun (WGS) entry which is preliminary data.</text>
</comment>
<feature type="transmembrane region" description="Helical" evidence="1">
    <location>
        <begin position="21"/>
        <end position="40"/>
    </location>
</feature>
<sequence>MDQEELLELWNAKREQIIRAQIAPALVLIAIFVSAAFGAFESASDSVRYLTVGVAAVTGFLALITQYAAIREAQALVVDLNKKEKKSALAAKIAESGPFLNLTAAAMVLMSVAIFGLVLWAVFE</sequence>
<evidence type="ECO:0000313" key="3">
    <source>
        <dbReference type="Proteomes" id="UP000740727"/>
    </source>
</evidence>
<keyword evidence="1" id="KW-1133">Transmembrane helix</keyword>
<reference evidence="2" key="1">
    <citation type="submission" date="2018-10" db="EMBL/GenBank/DDBJ databases">
        <title>Iterative Subtractive Binning of Freshwater Chronoseries Metagenomes Recovers Nearly Complete Genomes from over Four Hundred Novel Species.</title>
        <authorList>
            <person name="Rodriguez-R L.M."/>
            <person name="Tsementzi D."/>
            <person name="Luo C."/>
            <person name="Konstantinidis K.T."/>
        </authorList>
    </citation>
    <scope>NUCLEOTIDE SEQUENCE</scope>
    <source>
        <strain evidence="2">WB5_2A_028</strain>
    </source>
</reference>
<evidence type="ECO:0000256" key="1">
    <source>
        <dbReference type="SAM" id="Phobius"/>
    </source>
</evidence>
<feature type="transmembrane region" description="Helical" evidence="1">
    <location>
        <begin position="46"/>
        <end position="64"/>
    </location>
</feature>
<organism evidence="2 3">
    <name type="scientific">Candidatus Fonsibacter lacus</name>
    <dbReference type="NCBI Taxonomy" id="2576439"/>
    <lineage>
        <taxon>Bacteria</taxon>
        <taxon>Pseudomonadati</taxon>
        <taxon>Pseudomonadota</taxon>
        <taxon>Alphaproteobacteria</taxon>
        <taxon>Candidatus Pelagibacterales</taxon>
        <taxon>Candidatus Pelagibacterales incertae sedis</taxon>
        <taxon>Candidatus Fonsibacter</taxon>
    </lineage>
</organism>
<keyword evidence="1" id="KW-0812">Transmembrane</keyword>
<evidence type="ECO:0000313" key="2">
    <source>
        <dbReference type="EMBL" id="NBR93927.1"/>
    </source>
</evidence>
<dbReference type="Proteomes" id="UP000740727">
    <property type="component" value="Unassembled WGS sequence"/>
</dbReference>
<feature type="transmembrane region" description="Helical" evidence="1">
    <location>
        <begin position="99"/>
        <end position="123"/>
    </location>
</feature>
<name>A0A965LLD4_9PROT</name>